<comment type="catalytic activity">
    <reaction evidence="1">
        <text>dihydroxyacetone + phosphoenolpyruvate = dihydroxyacetone phosphate + pyruvate</text>
        <dbReference type="Rhea" id="RHEA:18381"/>
        <dbReference type="ChEBI" id="CHEBI:15361"/>
        <dbReference type="ChEBI" id="CHEBI:16016"/>
        <dbReference type="ChEBI" id="CHEBI:57642"/>
        <dbReference type="ChEBI" id="CHEBI:58702"/>
        <dbReference type="EC" id="2.7.1.121"/>
    </reaction>
</comment>
<dbReference type="InterPro" id="IPR012844">
    <property type="entry name" value="DhaM_N"/>
</dbReference>
<evidence type="ECO:0000256" key="2">
    <source>
        <dbReference type="ARBA" id="ARBA00002788"/>
    </source>
</evidence>
<gene>
    <name evidence="7" type="primary">dhaM</name>
    <name evidence="7" type="ORF">GJ688_13460</name>
</gene>
<organism evidence="7 8">
    <name type="scientific">Heliobacterium mobile</name>
    <name type="common">Heliobacillus mobilis</name>
    <dbReference type="NCBI Taxonomy" id="28064"/>
    <lineage>
        <taxon>Bacteria</taxon>
        <taxon>Bacillati</taxon>
        <taxon>Bacillota</taxon>
        <taxon>Clostridia</taxon>
        <taxon>Eubacteriales</taxon>
        <taxon>Heliobacteriaceae</taxon>
        <taxon>Heliobacterium</taxon>
    </lineage>
</organism>
<dbReference type="EC" id="2.7.1.121" evidence="3"/>
<evidence type="ECO:0000259" key="6">
    <source>
        <dbReference type="PROSITE" id="PS51096"/>
    </source>
</evidence>
<proteinExistence type="predicted"/>
<evidence type="ECO:0000256" key="4">
    <source>
        <dbReference type="ARBA" id="ARBA00022679"/>
    </source>
</evidence>
<evidence type="ECO:0000256" key="3">
    <source>
        <dbReference type="ARBA" id="ARBA00012095"/>
    </source>
</evidence>
<evidence type="ECO:0000256" key="1">
    <source>
        <dbReference type="ARBA" id="ARBA00001113"/>
    </source>
</evidence>
<feature type="domain" description="PTS EIIA type-4" evidence="6">
    <location>
        <begin position="1"/>
        <end position="128"/>
    </location>
</feature>
<protein>
    <recommendedName>
        <fullName evidence="3">phosphoenolpyruvate--glycerone phosphotransferase</fullName>
        <ecNumber evidence="3">2.7.1.121</ecNumber>
    </recommendedName>
</protein>
<keyword evidence="8" id="KW-1185">Reference proteome</keyword>
<dbReference type="Gene3D" id="3.40.50.510">
    <property type="entry name" value="Phosphotransferase system, mannose-type IIA component"/>
    <property type="match status" value="1"/>
</dbReference>
<dbReference type="PANTHER" id="PTHR38594">
    <property type="entry name" value="PEP-DEPENDENT DIHYDROXYACETONE KINASE, PHOSPHORYL DONOR SUBUNIT DHAM"/>
    <property type="match status" value="1"/>
</dbReference>
<dbReference type="GO" id="GO:0019563">
    <property type="term" value="P:glycerol catabolic process"/>
    <property type="evidence" value="ECO:0007669"/>
    <property type="project" value="InterPro"/>
</dbReference>
<dbReference type="PROSITE" id="PS51096">
    <property type="entry name" value="PTS_EIIA_TYPE_4"/>
    <property type="match status" value="1"/>
</dbReference>
<dbReference type="GO" id="GO:0016020">
    <property type="term" value="C:membrane"/>
    <property type="evidence" value="ECO:0007669"/>
    <property type="project" value="InterPro"/>
</dbReference>
<keyword evidence="4 7" id="KW-0808">Transferase</keyword>
<dbReference type="GO" id="GO:0047324">
    <property type="term" value="F:phosphoenolpyruvate-glycerone phosphotransferase activity"/>
    <property type="evidence" value="ECO:0007669"/>
    <property type="project" value="UniProtKB-EC"/>
</dbReference>
<accession>A0A6I3SN61</accession>
<dbReference type="SUPFAM" id="SSF53062">
    <property type="entry name" value="PTS system fructose IIA component-like"/>
    <property type="match status" value="1"/>
</dbReference>
<dbReference type="PANTHER" id="PTHR38594:SF1">
    <property type="entry name" value="PEP-DEPENDENT DIHYDROXYACETONE KINASE, PHOSPHORYL DONOR SUBUNIT DHAM"/>
    <property type="match status" value="1"/>
</dbReference>
<evidence type="ECO:0000256" key="5">
    <source>
        <dbReference type="ARBA" id="ARBA00046577"/>
    </source>
</evidence>
<reference evidence="7 8" key="1">
    <citation type="submission" date="2019-11" db="EMBL/GenBank/DDBJ databases">
        <title>Whole-genome sequence of a the green, strictly anaerobic photosynthetic bacterium Heliobacillus mobilis DSM 6151.</title>
        <authorList>
            <person name="Kyndt J.A."/>
            <person name="Meyer T.E."/>
        </authorList>
    </citation>
    <scope>NUCLEOTIDE SEQUENCE [LARGE SCALE GENOMIC DNA]</scope>
    <source>
        <strain evidence="7 8">DSM 6151</strain>
    </source>
</reference>
<dbReference type="RefSeq" id="WP_170291979.1">
    <property type="nucleotide sequence ID" value="NZ_WNKU01000017.1"/>
</dbReference>
<evidence type="ECO:0000313" key="7">
    <source>
        <dbReference type="EMBL" id="MTV49982.1"/>
    </source>
</evidence>
<dbReference type="GO" id="GO:0009401">
    <property type="term" value="P:phosphoenolpyruvate-dependent sugar phosphotransferase system"/>
    <property type="evidence" value="ECO:0007669"/>
    <property type="project" value="InterPro"/>
</dbReference>
<dbReference type="Proteomes" id="UP000430670">
    <property type="component" value="Unassembled WGS sequence"/>
</dbReference>
<dbReference type="AlphaFoldDB" id="A0A6I3SN61"/>
<dbReference type="InterPro" id="IPR039643">
    <property type="entry name" value="DhaM"/>
</dbReference>
<dbReference type="NCBIfam" id="TIGR02364">
    <property type="entry name" value="dha_pts"/>
    <property type="match status" value="1"/>
</dbReference>
<dbReference type="Pfam" id="PF03610">
    <property type="entry name" value="EIIA-man"/>
    <property type="match status" value="1"/>
</dbReference>
<dbReference type="InterPro" id="IPR004701">
    <property type="entry name" value="PTS_EIIA_man-typ"/>
</dbReference>
<evidence type="ECO:0000313" key="8">
    <source>
        <dbReference type="Proteomes" id="UP000430670"/>
    </source>
</evidence>
<comment type="function">
    <text evidence="2">Component of the dihydroxyacetone kinase complex, which is responsible for the phosphoenolpyruvate (PEP)-dependent phosphorylation of dihydroxyacetone. DhaM serves as the phosphoryl donor. Is phosphorylated by phosphoenolpyruvate in an EI- and HPr-dependent reaction, and a phosphorelay system on histidine residues finally leads to phosphoryl transfer to DhaL and dihydroxyacetone.</text>
</comment>
<sequence>MVGIVVVSHSAKVAEGIRELALQMAKPEQKIIAAGGMADGSIGTDAMRVSEAIVDAMTDAGVIVMVDLGSAVLSTDTALEILDENLRARVRIADAPILEGTIGAVVEASVGSPLEQVLATAEGAREMRKCL</sequence>
<dbReference type="InterPro" id="IPR036662">
    <property type="entry name" value="PTS_EIIA_man-typ_sf"/>
</dbReference>
<comment type="caution">
    <text evidence="7">The sequence shown here is derived from an EMBL/GenBank/DDBJ whole genome shotgun (WGS) entry which is preliminary data.</text>
</comment>
<comment type="subunit">
    <text evidence="5">Homodimer. The dihydroxyacetone kinase complex is composed of a homodimer of DhaM, a homodimer of DhaK and the subunit DhaL.</text>
</comment>
<keyword evidence="7" id="KW-0418">Kinase</keyword>
<name>A0A6I3SN61_HELMO</name>
<dbReference type="EMBL" id="WNKU01000017">
    <property type="protein sequence ID" value="MTV49982.1"/>
    <property type="molecule type" value="Genomic_DNA"/>
</dbReference>